<dbReference type="PATRIC" id="fig|754093.4.peg.4577"/>
<dbReference type="Pfam" id="PF12759">
    <property type="entry name" value="HTH_Tnp_IS1"/>
    <property type="match status" value="1"/>
</dbReference>
<dbReference type="EMBL" id="CP006736">
    <property type="protein sequence ID" value="AHA67524.1"/>
    <property type="molecule type" value="Genomic_DNA"/>
</dbReference>
<dbReference type="KEGG" id="sdz:Asd1617_04697"/>
<organism evidence="2 3">
    <name type="scientific">Shigella dysenteriae 1617</name>
    <dbReference type="NCBI Taxonomy" id="754093"/>
    <lineage>
        <taxon>Bacteria</taxon>
        <taxon>Pseudomonadati</taxon>
        <taxon>Pseudomonadota</taxon>
        <taxon>Gammaproteobacteria</taxon>
        <taxon>Enterobacterales</taxon>
        <taxon>Enterobacteriaceae</taxon>
        <taxon>Shigella</taxon>
    </lineage>
</organism>
<evidence type="ECO:0000259" key="1">
    <source>
        <dbReference type="Pfam" id="PF12759"/>
    </source>
</evidence>
<evidence type="ECO:0000313" key="2">
    <source>
        <dbReference type="EMBL" id="AHA67524.1"/>
    </source>
</evidence>
<dbReference type="HOGENOM" id="CLU_3412899_0_0_6"/>
<proteinExistence type="predicted"/>
<dbReference type="InterPro" id="IPR024431">
    <property type="entry name" value="InsA_HTH_dom"/>
</dbReference>
<sequence length="28" mass="2838">MAFNGTGVRDTARTLKIGITPSSGDASN</sequence>
<gene>
    <name evidence="2" type="ORF">Asd1617_04697</name>
</gene>
<dbReference type="Proteomes" id="UP000031647">
    <property type="component" value="Chromosome"/>
</dbReference>
<accession>A0A0A7A0D0</accession>
<name>A0A0A7A0D0_SHIDY</name>
<dbReference type="AlphaFoldDB" id="A0A0A7A0D0"/>
<protein>
    <submittedName>
        <fullName evidence="2">Transposase</fullName>
    </submittedName>
</protein>
<evidence type="ECO:0000313" key="3">
    <source>
        <dbReference type="Proteomes" id="UP000031647"/>
    </source>
</evidence>
<feature type="domain" description="Insertion element IS1 protein InsA helix-turn-helix" evidence="1">
    <location>
        <begin position="1"/>
        <end position="19"/>
    </location>
</feature>
<reference evidence="2 3" key="1">
    <citation type="submission" date="2013-09" db="EMBL/GenBank/DDBJ databases">
        <title>Comparative genomics of Sd1617 to representative strains in evaluating its pathogenesis.</title>
        <authorList>
            <person name="Aksomboon Vongsawan A."/>
            <person name="Kapatral V."/>
            <person name="Vaisvil B."/>
            <person name="Serichantalergs O."/>
            <person name="Hale T.L."/>
            <person name="Mason C.J."/>
        </authorList>
    </citation>
    <scope>NUCLEOTIDE SEQUENCE [LARGE SCALE GENOMIC DNA]</scope>
    <source>
        <strain evidence="2 3">1617</strain>
    </source>
</reference>